<dbReference type="RefSeq" id="WP_091140845.1">
    <property type="nucleotide sequence ID" value="NZ_FMVF01000003.1"/>
</dbReference>
<dbReference type="OrthoDB" id="9805336at2"/>
<protein>
    <recommendedName>
        <fullName evidence="4">DUF5723 domain-containing protein</fullName>
    </recommendedName>
</protein>
<name>A0A1G5CPY4_9FLAO</name>
<keyword evidence="3" id="KW-1185">Reference proteome</keyword>
<evidence type="ECO:0000256" key="1">
    <source>
        <dbReference type="SAM" id="SignalP"/>
    </source>
</evidence>
<feature type="signal peptide" evidence="1">
    <location>
        <begin position="1"/>
        <end position="18"/>
    </location>
</feature>
<dbReference type="AlphaFoldDB" id="A0A1G5CPY4"/>
<evidence type="ECO:0000313" key="3">
    <source>
        <dbReference type="Proteomes" id="UP000199354"/>
    </source>
</evidence>
<gene>
    <name evidence="2" type="ORF">SAMN02927903_00607</name>
</gene>
<proteinExistence type="predicted"/>
<reference evidence="2 3" key="1">
    <citation type="submission" date="2016-10" db="EMBL/GenBank/DDBJ databases">
        <authorList>
            <person name="de Groot N.N."/>
        </authorList>
    </citation>
    <scope>NUCLEOTIDE SEQUENCE [LARGE SCALE GENOMIC DNA]</scope>
    <source>
        <strain evidence="2 3">CGMCC 1.7031</strain>
    </source>
</reference>
<evidence type="ECO:0008006" key="4">
    <source>
        <dbReference type="Google" id="ProtNLM"/>
    </source>
</evidence>
<dbReference type="Proteomes" id="UP000199354">
    <property type="component" value="Unassembled WGS sequence"/>
</dbReference>
<dbReference type="EMBL" id="FMVF01000003">
    <property type="protein sequence ID" value="SCY04456.1"/>
    <property type="molecule type" value="Genomic_DNA"/>
</dbReference>
<evidence type="ECO:0000313" key="2">
    <source>
        <dbReference type="EMBL" id="SCY04456.1"/>
    </source>
</evidence>
<keyword evidence="1" id="KW-0732">Signal</keyword>
<accession>A0A1G5CPY4</accession>
<feature type="chain" id="PRO_5011471624" description="DUF5723 domain-containing protein" evidence="1">
    <location>
        <begin position="19"/>
        <end position="449"/>
    </location>
</feature>
<sequence>MKKMLCLLLGLLSQANFAQEHYAGINTSQRGGIINAGVNPAELVNLNARYDIHVISISAKASNSELGFSDLVGGGDFADKLFTGNTAVDLRMDAQITGPGIAWNSQRWAFAFTTKGHAKLDLVDVDANLGDALTNSAIDSYLSGSSVIANSNNQRLAGTSWGEVAFSAATILFEDATHKLNLGASVKLLFPGSYANFGANEFSGTVHNEFGEVSLTNAQANLNIAYSGNLGDDFSQFGDYASSLFGKPNGVAADIGVNYRLKDAEEGHYKLNVGVAVKNIGSMKFKSNDNSDTNYVLSVQGTDTLGLNQFQGAQSLREIESLLLASGFLNKTVAERKSFKVTLPTVLTAYADLKIVPQFYVTAFAQLKMRKDEENTQIAGQNVFSLTPRFTTRTIEVYLPMSSSEFSGFATGLGFRAYGFFIGSGSVITALLSDAKQADAYIGYGFQFD</sequence>
<dbReference type="STRING" id="490189.SAMN02927903_00607"/>
<organism evidence="2 3">
    <name type="scientific">Flavobacterium caeni</name>
    <dbReference type="NCBI Taxonomy" id="490189"/>
    <lineage>
        <taxon>Bacteria</taxon>
        <taxon>Pseudomonadati</taxon>
        <taxon>Bacteroidota</taxon>
        <taxon>Flavobacteriia</taxon>
        <taxon>Flavobacteriales</taxon>
        <taxon>Flavobacteriaceae</taxon>
        <taxon>Flavobacterium</taxon>
    </lineage>
</organism>